<evidence type="ECO:0000313" key="6">
    <source>
        <dbReference type="Proteomes" id="UP000198767"/>
    </source>
</evidence>
<dbReference type="InterPro" id="IPR036390">
    <property type="entry name" value="WH_DNA-bd_sf"/>
</dbReference>
<dbReference type="SMART" id="SM00895">
    <property type="entry name" value="FCD"/>
    <property type="match status" value="1"/>
</dbReference>
<dbReference type="STRING" id="1156985.SAMN04488118_11063"/>
<dbReference type="Gene3D" id="1.20.120.530">
    <property type="entry name" value="GntR ligand-binding domain-like"/>
    <property type="match status" value="1"/>
</dbReference>
<dbReference type="Proteomes" id="UP000198767">
    <property type="component" value="Unassembled WGS sequence"/>
</dbReference>
<keyword evidence="6" id="KW-1185">Reference proteome</keyword>
<dbReference type="GO" id="GO:0003677">
    <property type="term" value="F:DNA binding"/>
    <property type="evidence" value="ECO:0007669"/>
    <property type="project" value="UniProtKB-KW"/>
</dbReference>
<dbReference type="SUPFAM" id="SSF48008">
    <property type="entry name" value="GntR ligand-binding domain-like"/>
    <property type="match status" value="1"/>
</dbReference>
<dbReference type="SMART" id="SM00345">
    <property type="entry name" value="HTH_GNTR"/>
    <property type="match status" value="1"/>
</dbReference>
<dbReference type="PANTHER" id="PTHR43537:SF49">
    <property type="entry name" value="TRANSCRIPTIONAL REGULATORY PROTEIN"/>
    <property type="match status" value="1"/>
</dbReference>
<dbReference type="OrthoDB" id="9788098at2"/>
<name>A0A1G5R825_9RHOB</name>
<accession>A0A1G5R825</accession>
<dbReference type="AlphaFoldDB" id="A0A1G5R825"/>
<dbReference type="Pfam" id="PF00392">
    <property type="entry name" value="GntR"/>
    <property type="match status" value="1"/>
</dbReference>
<evidence type="ECO:0000259" key="4">
    <source>
        <dbReference type="PROSITE" id="PS50949"/>
    </source>
</evidence>
<gene>
    <name evidence="5" type="ORF">SAMN04488118_11063</name>
</gene>
<protein>
    <submittedName>
        <fullName evidence="5">Transcriptional regulator, GntR family</fullName>
    </submittedName>
</protein>
<dbReference type="CDD" id="cd07377">
    <property type="entry name" value="WHTH_GntR"/>
    <property type="match status" value="1"/>
</dbReference>
<dbReference type="PROSITE" id="PS50949">
    <property type="entry name" value="HTH_GNTR"/>
    <property type="match status" value="1"/>
</dbReference>
<evidence type="ECO:0000256" key="3">
    <source>
        <dbReference type="ARBA" id="ARBA00023163"/>
    </source>
</evidence>
<keyword evidence="2" id="KW-0238">DNA-binding</keyword>
<dbReference type="EMBL" id="FMWG01000010">
    <property type="protein sequence ID" value="SCZ70207.1"/>
    <property type="molecule type" value="Genomic_DNA"/>
</dbReference>
<reference evidence="5 6" key="1">
    <citation type="submission" date="2016-10" db="EMBL/GenBank/DDBJ databases">
        <authorList>
            <person name="de Groot N.N."/>
        </authorList>
    </citation>
    <scope>NUCLEOTIDE SEQUENCE [LARGE SCALE GENOMIC DNA]</scope>
    <source>
        <strain evidence="5 6">U95</strain>
    </source>
</reference>
<organism evidence="5 6">
    <name type="scientific">Epibacterium ulvae</name>
    <dbReference type="NCBI Taxonomy" id="1156985"/>
    <lineage>
        <taxon>Bacteria</taxon>
        <taxon>Pseudomonadati</taxon>
        <taxon>Pseudomonadota</taxon>
        <taxon>Alphaproteobacteria</taxon>
        <taxon>Rhodobacterales</taxon>
        <taxon>Roseobacteraceae</taxon>
        <taxon>Epibacterium</taxon>
    </lineage>
</organism>
<feature type="domain" description="HTH gntR-type" evidence="4">
    <location>
        <begin position="3"/>
        <end position="70"/>
    </location>
</feature>
<dbReference type="InterPro" id="IPR008920">
    <property type="entry name" value="TF_FadR/GntR_C"/>
</dbReference>
<dbReference type="Gene3D" id="1.10.10.10">
    <property type="entry name" value="Winged helix-like DNA-binding domain superfamily/Winged helix DNA-binding domain"/>
    <property type="match status" value="1"/>
</dbReference>
<evidence type="ECO:0000256" key="2">
    <source>
        <dbReference type="ARBA" id="ARBA00023125"/>
    </source>
</evidence>
<dbReference type="GO" id="GO:0003700">
    <property type="term" value="F:DNA-binding transcription factor activity"/>
    <property type="evidence" value="ECO:0007669"/>
    <property type="project" value="InterPro"/>
</dbReference>
<sequence>MSETISDKIFESLSLQIVTGVLEAGVKLRQDHIARDFSTSHVPVREALLRLEARGLAESLPRRGTRVSALDPAEIREIVEMRVSLELLALSYAVPQARAADLEVAHHHMVACDRATDMATWDVENRAFHMAILAPCQMPRLLNSVEDLHLAAARHLFAHWQSRWRPRVDHDHAAIFQAIEQRDTGAACAALKRHLRRVG</sequence>
<dbReference type="InterPro" id="IPR036388">
    <property type="entry name" value="WH-like_DNA-bd_sf"/>
</dbReference>
<evidence type="ECO:0000256" key="1">
    <source>
        <dbReference type="ARBA" id="ARBA00023015"/>
    </source>
</evidence>
<dbReference type="PANTHER" id="PTHR43537">
    <property type="entry name" value="TRANSCRIPTIONAL REGULATOR, GNTR FAMILY"/>
    <property type="match status" value="1"/>
</dbReference>
<dbReference type="Pfam" id="PF07729">
    <property type="entry name" value="FCD"/>
    <property type="match status" value="1"/>
</dbReference>
<dbReference type="InterPro" id="IPR011711">
    <property type="entry name" value="GntR_C"/>
</dbReference>
<dbReference type="RefSeq" id="WP_090220271.1">
    <property type="nucleotide sequence ID" value="NZ_FMWG01000010.1"/>
</dbReference>
<evidence type="ECO:0000313" key="5">
    <source>
        <dbReference type="EMBL" id="SCZ70207.1"/>
    </source>
</evidence>
<proteinExistence type="predicted"/>
<dbReference type="InterPro" id="IPR000524">
    <property type="entry name" value="Tscrpt_reg_HTH_GntR"/>
</dbReference>
<dbReference type="SUPFAM" id="SSF46785">
    <property type="entry name" value="Winged helix' DNA-binding domain"/>
    <property type="match status" value="1"/>
</dbReference>
<keyword evidence="3" id="KW-0804">Transcription</keyword>
<keyword evidence="1" id="KW-0805">Transcription regulation</keyword>